<feature type="region of interest" description="Disordered" evidence="1">
    <location>
        <begin position="30"/>
        <end position="76"/>
    </location>
</feature>
<evidence type="ECO:0000313" key="3">
    <source>
        <dbReference type="EMBL" id="ORX54141.1"/>
    </source>
</evidence>
<gene>
    <name evidence="3" type="ORF">DM01DRAFT_1407637</name>
</gene>
<evidence type="ECO:0000313" key="4">
    <source>
        <dbReference type="Proteomes" id="UP000242146"/>
    </source>
</evidence>
<sequence length="686" mass="76728">MDQDEEFMRWIMNSHPLENVEGFAPSASLYQPAVPAPADPNHLPPALPPSTSQPIPPAAQQQQQPNQPVPDNYYQQGYYPPYFPAQHVSPPFEQHPDFSLSEAHGLDDTLGTSAEDQYTDAQLKAMTSKERRQLRNKISARNFRNRRKEYIASLEGEVAKFKNENSQLRLEIKWVRTTLVKLQKENDHLRVELALCQSGITKTKADKPNSSSDSYKAESPSSSPSAGHLSSQSNSPIPTGHHHQHPLPSLSSRQTKALSTSPALPPSLVPSGPRSYGNHSDSSFSPPPNTKTEMVDHWNPAMPLNQQEYIYGPPAQAEPTCDVYTPAAPQQQQQPMMANTSLAPATHAIPTTTVPVQTSMYAPLAYSVPQQQQQTNHVSPPSASVTPAYPPPPTTRPIQLPVQHHYPAPVYHQPHPHTYTDATDSDQSHMVPRHAHARVAHPAPPSHVTDRSVYPHPSQYHLSHAMFPEVDLTELLGKTRQPGADDAKLFRQYPLLAPALLSMVVQHTMSLSTDQLMHHAKLLNTKTTHVSPPSTPLPPANAIKPDVKPCFIPGLAHTKLARPLTKKQVRVLWESLLDQMLQVANDTRCMAKQEDAPLSTTVSAMDSASYYERYRQFYNDNDEEDDEIMPWYDAPATGFQAICPLYWLQRQFCKFVITYVVVKYPQLDAPCRSYLPICERYRLITN</sequence>
<feature type="region of interest" description="Disordered" evidence="1">
    <location>
        <begin position="202"/>
        <end position="296"/>
    </location>
</feature>
<accession>A0A1X2GHZ7</accession>
<dbReference type="OrthoDB" id="5571888at2759"/>
<feature type="domain" description="BZIP" evidence="2">
    <location>
        <begin position="126"/>
        <end position="189"/>
    </location>
</feature>
<dbReference type="CDD" id="cd14810">
    <property type="entry name" value="bZIP_u1"/>
    <property type="match status" value="1"/>
</dbReference>
<organism evidence="3 4">
    <name type="scientific">Hesseltinella vesiculosa</name>
    <dbReference type="NCBI Taxonomy" id="101127"/>
    <lineage>
        <taxon>Eukaryota</taxon>
        <taxon>Fungi</taxon>
        <taxon>Fungi incertae sedis</taxon>
        <taxon>Mucoromycota</taxon>
        <taxon>Mucoromycotina</taxon>
        <taxon>Mucoromycetes</taxon>
        <taxon>Mucorales</taxon>
        <taxon>Cunninghamellaceae</taxon>
        <taxon>Hesseltinella</taxon>
    </lineage>
</organism>
<feature type="region of interest" description="Disordered" evidence="1">
    <location>
        <begin position="371"/>
        <end position="455"/>
    </location>
</feature>
<feature type="compositionally biased region" description="Low complexity" evidence="1">
    <location>
        <begin position="49"/>
        <end position="76"/>
    </location>
</feature>
<dbReference type="EMBL" id="MCGT01000014">
    <property type="protein sequence ID" value="ORX54141.1"/>
    <property type="molecule type" value="Genomic_DNA"/>
</dbReference>
<feature type="compositionally biased region" description="Low complexity" evidence="1">
    <location>
        <begin position="210"/>
        <end position="233"/>
    </location>
</feature>
<evidence type="ECO:0000259" key="2">
    <source>
        <dbReference type="PROSITE" id="PS50217"/>
    </source>
</evidence>
<dbReference type="SMART" id="SM00338">
    <property type="entry name" value="BRLZ"/>
    <property type="match status" value="1"/>
</dbReference>
<feature type="compositionally biased region" description="Polar residues" evidence="1">
    <location>
        <begin position="253"/>
        <end position="262"/>
    </location>
</feature>
<dbReference type="Pfam" id="PF00170">
    <property type="entry name" value="bZIP_1"/>
    <property type="match status" value="1"/>
</dbReference>
<dbReference type="AlphaFoldDB" id="A0A1X2GHZ7"/>
<dbReference type="PROSITE" id="PS00036">
    <property type="entry name" value="BZIP_BASIC"/>
    <property type="match status" value="1"/>
</dbReference>
<dbReference type="GO" id="GO:0003700">
    <property type="term" value="F:DNA-binding transcription factor activity"/>
    <property type="evidence" value="ECO:0007669"/>
    <property type="project" value="InterPro"/>
</dbReference>
<dbReference type="Proteomes" id="UP000242146">
    <property type="component" value="Unassembled WGS sequence"/>
</dbReference>
<keyword evidence="4" id="KW-1185">Reference proteome</keyword>
<feature type="compositionally biased region" description="Pro residues" evidence="1">
    <location>
        <begin position="34"/>
        <end position="48"/>
    </location>
</feature>
<dbReference type="SUPFAM" id="SSF57959">
    <property type="entry name" value="Leucine zipper domain"/>
    <property type="match status" value="1"/>
</dbReference>
<feature type="compositionally biased region" description="Low complexity" evidence="1">
    <location>
        <begin position="378"/>
        <end position="387"/>
    </location>
</feature>
<dbReference type="STRING" id="101127.A0A1X2GHZ7"/>
<proteinExistence type="predicted"/>
<comment type="caution">
    <text evidence="3">The sequence shown here is derived from an EMBL/GenBank/DDBJ whole genome shotgun (WGS) entry which is preliminary data.</text>
</comment>
<dbReference type="InterPro" id="IPR046347">
    <property type="entry name" value="bZIP_sf"/>
</dbReference>
<dbReference type="InterPro" id="IPR004827">
    <property type="entry name" value="bZIP"/>
</dbReference>
<reference evidence="3 4" key="1">
    <citation type="submission" date="2016-07" db="EMBL/GenBank/DDBJ databases">
        <title>Pervasive Adenine N6-methylation of Active Genes in Fungi.</title>
        <authorList>
            <consortium name="DOE Joint Genome Institute"/>
            <person name="Mondo S.J."/>
            <person name="Dannebaum R.O."/>
            <person name="Kuo R.C."/>
            <person name="Labutti K."/>
            <person name="Haridas S."/>
            <person name="Kuo A."/>
            <person name="Salamov A."/>
            <person name="Ahrendt S.R."/>
            <person name="Lipzen A."/>
            <person name="Sullivan W."/>
            <person name="Andreopoulos W.B."/>
            <person name="Clum A."/>
            <person name="Lindquist E."/>
            <person name="Daum C."/>
            <person name="Ramamoorthy G.K."/>
            <person name="Gryganskyi A."/>
            <person name="Culley D."/>
            <person name="Magnuson J.K."/>
            <person name="James T.Y."/>
            <person name="O'Malley M.A."/>
            <person name="Stajich J.E."/>
            <person name="Spatafora J.W."/>
            <person name="Visel A."/>
            <person name="Grigoriev I.V."/>
        </authorList>
    </citation>
    <scope>NUCLEOTIDE SEQUENCE [LARGE SCALE GENOMIC DNA]</scope>
    <source>
        <strain evidence="3 4">NRRL 3301</strain>
    </source>
</reference>
<dbReference type="PROSITE" id="PS50217">
    <property type="entry name" value="BZIP"/>
    <property type="match status" value="1"/>
</dbReference>
<dbReference type="Gene3D" id="1.20.5.170">
    <property type="match status" value="1"/>
</dbReference>
<evidence type="ECO:0000256" key="1">
    <source>
        <dbReference type="SAM" id="MobiDB-lite"/>
    </source>
</evidence>
<name>A0A1X2GHZ7_9FUNG</name>
<protein>
    <recommendedName>
        <fullName evidence="2">BZIP domain-containing protein</fullName>
    </recommendedName>
</protein>